<dbReference type="Proteomes" id="UP000245790">
    <property type="component" value="Unassembled WGS sequence"/>
</dbReference>
<keyword evidence="3" id="KW-1185">Reference proteome</keyword>
<dbReference type="EMBL" id="QGGU01000008">
    <property type="protein sequence ID" value="PWK49262.1"/>
    <property type="molecule type" value="Genomic_DNA"/>
</dbReference>
<evidence type="ECO:0000313" key="3">
    <source>
        <dbReference type="Proteomes" id="UP000245790"/>
    </source>
</evidence>
<organism evidence="2 3">
    <name type="scientific">Pleionea mediterranea</name>
    <dbReference type="NCBI Taxonomy" id="523701"/>
    <lineage>
        <taxon>Bacteria</taxon>
        <taxon>Pseudomonadati</taxon>
        <taxon>Pseudomonadota</taxon>
        <taxon>Gammaproteobacteria</taxon>
        <taxon>Oceanospirillales</taxon>
        <taxon>Pleioneaceae</taxon>
        <taxon>Pleionea</taxon>
    </lineage>
</organism>
<proteinExistence type="predicted"/>
<evidence type="ECO:0000256" key="1">
    <source>
        <dbReference type="SAM" id="MobiDB-lite"/>
    </source>
</evidence>
<comment type="caution">
    <text evidence="2">The sequence shown here is derived from an EMBL/GenBank/DDBJ whole genome shotgun (WGS) entry which is preliminary data.</text>
</comment>
<sequence>MAASNNNHNNPANLDNPMKHPEELNQDDLAPFAQLVLTETSFYKKMGMNFISEMLA</sequence>
<feature type="compositionally biased region" description="Low complexity" evidence="1">
    <location>
        <begin position="1"/>
        <end position="16"/>
    </location>
</feature>
<gene>
    <name evidence="2" type="ORF">C8D97_108172</name>
</gene>
<accession>A0A316FMA8</accession>
<feature type="region of interest" description="Disordered" evidence="1">
    <location>
        <begin position="1"/>
        <end position="26"/>
    </location>
</feature>
<dbReference type="AlphaFoldDB" id="A0A316FMA8"/>
<evidence type="ECO:0000313" key="2">
    <source>
        <dbReference type="EMBL" id="PWK49262.1"/>
    </source>
</evidence>
<dbReference type="RefSeq" id="WP_170115239.1">
    <property type="nucleotide sequence ID" value="NZ_QGGU01000008.1"/>
</dbReference>
<protein>
    <submittedName>
        <fullName evidence="2">Uncharacterized protein</fullName>
    </submittedName>
</protein>
<name>A0A316FMA8_9GAMM</name>
<reference evidence="2 3" key="1">
    <citation type="submission" date="2018-05" db="EMBL/GenBank/DDBJ databases">
        <title>Genomic Encyclopedia of Type Strains, Phase IV (KMG-IV): sequencing the most valuable type-strain genomes for metagenomic binning, comparative biology and taxonomic classification.</title>
        <authorList>
            <person name="Goeker M."/>
        </authorList>
    </citation>
    <scope>NUCLEOTIDE SEQUENCE [LARGE SCALE GENOMIC DNA]</scope>
    <source>
        <strain evidence="2 3">DSM 25350</strain>
    </source>
</reference>